<organism evidence="8 9">
    <name type="scientific">Candidatus Cardinium hertigii</name>
    <dbReference type="NCBI Taxonomy" id="247481"/>
    <lineage>
        <taxon>Bacteria</taxon>
        <taxon>Pseudomonadati</taxon>
        <taxon>Bacteroidota</taxon>
        <taxon>Cytophagia</taxon>
        <taxon>Cytophagales</taxon>
        <taxon>Amoebophilaceae</taxon>
        <taxon>Candidatus Cardinium</taxon>
    </lineage>
</organism>
<evidence type="ECO:0000259" key="7">
    <source>
        <dbReference type="Pfam" id="PF05598"/>
    </source>
</evidence>
<gene>
    <name evidence="8" type="ORF">EDM02_03790</name>
</gene>
<dbReference type="GO" id="GO:0003677">
    <property type="term" value="F:DNA binding"/>
    <property type="evidence" value="ECO:0007669"/>
    <property type="project" value="UniProtKB-KW"/>
</dbReference>
<dbReference type="Pfam" id="PF01609">
    <property type="entry name" value="DDE_Tnp_1"/>
    <property type="match status" value="1"/>
</dbReference>
<dbReference type="EMBL" id="RARA01000025">
    <property type="protein sequence ID" value="ROT47245.1"/>
    <property type="molecule type" value="Genomic_DNA"/>
</dbReference>
<dbReference type="NCBIfam" id="NF033581">
    <property type="entry name" value="transpos_IS5_4"/>
    <property type="match status" value="1"/>
</dbReference>
<dbReference type="OrthoDB" id="1454687at2"/>
<evidence type="ECO:0000256" key="2">
    <source>
        <dbReference type="ARBA" id="ARBA00010075"/>
    </source>
</evidence>
<evidence type="ECO:0000256" key="3">
    <source>
        <dbReference type="ARBA" id="ARBA00022578"/>
    </source>
</evidence>
<feature type="domain" description="Transposase InsH N-terminal" evidence="7">
    <location>
        <begin position="18"/>
        <end position="113"/>
    </location>
</feature>
<evidence type="ECO:0000313" key="9">
    <source>
        <dbReference type="Proteomes" id="UP000270927"/>
    </source>
</evidence>
<proteinExistence type="inferred from homology"/>
<keyword evidence="5" id="KW-0233">DNA recombination</keyword>
<dbReference type="InterPro" id="IPR002559">
    <property type="entry name" value="Transposase_11"/>
</dbReference>
<dbReference type="GO" id="GO:0006313">
    <property type="term" value="P:DNA transposition"/>
    <property type="evidence" value="ECO:0007669"/>
    <property type="project" value="InterPro"/>
</dbReference>
<dbReference type="PANTHER" id="PTHR35604">
    <property type="entry name" value="TRANSPOSASE INSH FOR INSERTION SEQUENCE ELEMENT IS5A-RELATED"/>
    <property type="match status" value="1"/>
</dbReference>
<evidence type="ECO:0000256" key="5">
    <source>
        <dbReference type="ARBA" id="ARBA00023172"/>
    </source>
</evidence>
<comment type="function">
    <text evidence="1">Involved in the transposition of the insertion sequence IS5.</text>
</comment>
<keyword evidence="4" id="KW-0238">DNA-binding</keyword>
<evidence type="ECO:0000313" key="8">
    <source>
        <dbReference type="EMBL" id="ROT47245.1"/>
    </source>
</evidence>
<feature type="domain" description="Transposase IS4-like" evidence="6">
    <location>
        <begin position="144"/>
        <end position="330"/>
    </location>
</feature>
<name>A0A3N2QBU3_9BACT</name>
<evidence type="ECO:0000256" key="4">
    <source>
        <dbReference type="ARBA" id="ARBA00023125"/>
    </source>
</evidence>
<reference evidence="8 9" key="1">
    <citation type="submission" date="2018-09" db="EMBL/GenBank/DDBJ databases">
        <title>Comparative Genomics of Wolbachia-Cardinium Dual Endosymbiosis in a Plant-Parasitic Nematode.</title>
        <authorList>
            <person name="Brown A.M.V."/>
            <person name="Wasala S.K."/>
            <person name="Howe D.K."/>
            <person name="Peetz A.B."/>
            <person name="Zasada I.A."/>
            <person name="Denver D.R."/>
        </authorList>
    </citation>
    <scope>NUCLEOTIDE SEQUENCE [LARGE SCALE GENOMIC DNA]</scope>
    <source>
        <strain evidence="8 9">Pp_1</strain>
    </source>
</reference>
<protein>
    <submittedName>
        <fullName evidence="8">IS5 family transposase</fullName>
    </submittedName>
</protein>
<keyword evidence="9" id="KW-1185">Reference proteome</keyword>
<dbReference type="Pfam" id="PF05598">
    <property type="entry name" value="DUF772"/>
    <property type="match status" value="1"/>
</dbReference>
<dbReference type="AlphaFoldDB" id="A0A3N2QBU3"/>
<dbReference type="InterPro" id="IPR047959">
    <property type="entry name" value="Transpos_IS5"/>
</dbReference>
<dbReference type="InterPro" id="IPR008490">
    <property type="entry name" value="Transposase_InsH_N"/>
</dbReference>
<dbReference type="GO" id="GO:0004803">
    <property type="term" value="F:transposase activity"/>
    <property type="evidence" value="ECO:0007669"/>
    <property type="project" value="InterPro"/>
</dbReference>
<keyword evidence="3" id="KW-0815">Transposition</keyword>
<comment type="similarity">
    <text evidence="2">Belongs to the transposase 11 family.</text>
</comment>
<dbReference type="PANTHER" id="PTHR35604:SF2">
    <property type="entry name" value="TRANSPOSASE INSH FOR INSERTION SEQUENCE ELEMENT IS5A-RELATED"/>
    <property type="match status" value="1"/>
</dbReference>
<dbReference type="Proteomes" id="UP000270927">
    <property type="component" value="Unassembled WGS sequence"/>
</dbReference>
<evidence type="ECO:0000256" key="1">
    <source>
        <dbReference type="ARBA" id="ARBA00003544"/>
    </source>
</evidence>
<sequence length="341" mass="38352">MAIQSSGQLGLADISASKRKCKHTFFDQITNIIDWLSVEKELRLYYPKGLRLSGKPAYSPLLLFKMLLLQTWYGLSDYQVEEEVNDRITFSRFCGISMDSSVPDHSVLSRFRTVLTKKKALERLLKNINNQLSNHGVLVQHGAIIDASITPTPRCPKGKKSYDLHADGSITVSESYQKGVDPEASWSKKGPKLYYGYKRHILVESKEGLVLAVSTTKASSHDSGHLEGLLDKVNLPPGSRVYADKGYSGSPNEILLKKKKLKSAIQKKATKNNPLSVTAKRFNKLIAKTRYKVERVFGSIKNWFRSSGARYIGIDKMHTQHLMEAIAYNLYRSPNIILRGC</sequence>
<dbReference type="RefSeq" id="WP_123663161.1">
    <property type="nucleotide sequence ID" value="NZ_RARA01000025.1"/>
</dbReference>
<accession>A0A3N2QBU3</accession>
<evidence type="ECO:0000259" key="6">
    <source>
        <dbReference type="Pfam" id="PF01609"/>
    </source>
</evidence>
<comment type="caution">
    <text evidence="8">The sequence shown here is derived from an EMBL/GenBank/DDBJ whole genome shotgun (WGS) entry which is preliminary data.</text>
</comment>